<dbReference type="PANTHER" id="PTHR43808">
    <property type="entry name" value="ACETYLORNITHINE DEACETYLASE"/>
    <property type="match status" value="1"/>
</dbReference>
<evidence type="ECO:0000256" key="12">
    <source>
        <dbReference type="ARBA" id="ARBA00023285"/>
    </source>
</evidence>
<dbReference type="FunFam" id="3.40.630.10:FF:000005">
    <property type="entry name" value="Succinyl-diaminopimelate desuccinylase"/>
    <property type="match status" value="1"/>
</dbReference>
<evidence type="ECO:0000256" key="1">
    <source>
        <dbReference type="ARBA" id="ARBA00005130"/>
    </source>
</evidence>
<evidence type="ECO:0000256" key="6">
    <source>
        <dbReference type="ARBA" id="ARBA00022605"/>
    </source>
</evidence>
<dbReference type="HAMAP" id="MF_01690">
    <property type="entry name" value="DapE"/>
    <property type="match status" value="1"/>
</dbReference>
<feature type="binding site" evidence="15">
    <location>
        <position position="111"/>
    </location>
    <ligand>
        <name>Zn(2+)</name>
        <dbReference type="ChEBI" id="CHEBI:29105"/>
        <label>2</label>
    </ligand>
</feature>
<dbReference type="GO" id="GO:0009014">
    <property type="term" value="F:succinyl-diaminopimelate desuccinylase activity"/>
    <property type="evidence" value="ECO:0007669"/>
    <property type="project" value="UniProtKB-UniRule"/>
</dbReference>
<dbReference type="GO" id="GO:0008777">
    <property type="term" value="F:acetylornithine deacetylase activity"/>
    <property type="evidence" value="ECO:0007669"/>
    <property type="project" value="TreeGrafter"/>
</dbReference>
<name>A0AA37T2B7_9GAMM</name>
<feature type="active site" description="Proton acceptor" evidence="15">
    <location>
        <position position="145"/>
    </location>
</feature>
<dbReference type="FunFam" id="3.30.70.360:FF:000011">
    <property type="entry name" value="Succinyl-diaminopimelate desuccinylase"/>
    <property type="match status" value="1"/>
</dbReference>
<dbReference type="PANTHER" id="PTHR43808:SF31">
    <property type="entry name" value="N-ACETYL-L-CITRULLINE DEACETYLASE"/>
    <property type="match status" value="1"/>
</dbReference>
<keyword evidence="8 15" id="KW-0378">Hydrolase</keyword>
<comment type="pathway">
    <text evidence="1 15">Amino-acid biosynthesis; L-lysine biosynthesis via DAP pathway; LL-2,6-diaminopimelate from (S)-tetrahydrodipicolinate (succinylase route): step 3/3.</text>
</comment>
<gene>
    <name evidence="15 17" type="primary">dapE</name>
    <name evidence="17" type="ORF">GCM10007877_11980</name>
</gene>
<evidence type="ECO:0000313" key="18">
    <source>
        <dbReference type="Proteomes" id="UP001156870"/>
    </source>
</evidence>
<dbReference type="GO" id="GO:0006526">
    <property type="term" value="P:L-arginine biosynthetic process"/>
    <property type="evidence" value="ECO:0007669"/>
    <property type="project" value="TreeGrafter"/>
</dbReference>
<keyword evidence="11 15" id="KW-0457">Lysine biosynthesis</keyword>
<dbReference type="InterPro" id="IPR005941">
    <property type="entry name" value="DapE_proteobac"/>
</dbReference>
<evidence type="ECO:0000256" key="7">
    <source>
        <dbReference type="ARBA" id="ARBA00022723"/>
    </source>
</evidence>
<dbReference type="NCBIfam" id="TIGR01246">
    <property type="entry name" value="dapE_proteo"/>
    <property type="match status" value="1"/>
</dbReference>
<dbReference type="Pfam" id="PF07687">
    <property type="entry name" value="M20_dimer"/>
    <property type="match status" value="1"/>
</dbReference>
<dbReference type="InterPro" id="IPR011650">
    <property type="entry name" value="Peptidase_M20_dimer"/>
</dbReference>
<comment type="cofactor">
    <cofactor evidence="15">
        <name>Zn(2+)</name>
        <dbReference type="ChEBI" id="CHEBI:29105"/>
    </cofactor>
    <cofactor evidence="15">
        <name>Co(2+)</name>
        <dbReference type="ChEBI" id="CHEBI:48828"/>
    </cofactor>
    <text evidence="15">Binds 2 Zn(2+) or Co(2+) ions per subunit.</text>
</comment>
<keyword evidence="9 15" id="KW-0862">Zinc</keyword>
<evidence type="ECO:0000313" key="17">
    <source>
        <dbReference type="EMBL" id="GLS25484.1"/>
    </source>
</evidence>
<dbReference type="EMBL" id="BSPD01000030">
    <property type="protein sequence ID" value="GLS25484.1"/>
    <property type="molecule type" value="Genomic_DNA"/>
</dbReference>
<keyword evidence="6 15" id="KW-0028">Amino-acid biosynthesis</keyword>
<dbReference type="GO" id="GO:0008270">
    <property type="term" value="F:zinc ion binding"/>
    <property type="evidence" value="ECO:0007669"/>
    <property type="project" value="UniProtKB-UniRule"/>
</dbReference>
<comment type="similarity">
    <text evidence="2 15">Belongs to the peptidase M20A family. DapE subfamily.</text>
</comment>
<dbReference type="InterPro" id="IPR036264">
    <property type="entry name" value="Bact_exopeptidase_dim_dom"/>
</dbReference>
<dbReference type="SUPFAM" id="SSF55031">
    <property type="entry name" value="Bacterial exopeptidase dimerisation domain"/>
    <property type="match status" value="1"/>
</dbReference>
<comment type="subunit">
    <text evidence="3 15">Homodimer.</text>
</comment>
<feature type="binding site" evidence="15">
    <location>
        <position position="174"/>
    </location>
    <ligand>
        <name>Zn(2+)</name>
        <dbReference type="ChEBI" id="CHEBI:29105"/>
        <label>1</label>
    </ligand>
</feature>
<feature type="binding site" evidence="15">
    <location>
        <position position="146"/>
    </location>
    <ligand>
        <name>Zn(2+)</name>
        <dbReference type="ChEBI" id="CHEBI:29105"/>
        <label>2</label>
    </ligand>
</feature>
<accession>A0AA37T2B7</accession>
<dbReference type="InterPro" id="IPR002933">
    <property type="entry name" value="Peptidase_M20"/>
</dbReference>
<protein>
    <recommendedName>
        <fullName evidence="5 15">Succinyl-diaminopimelate desuccinylase</fullName>
        <shortName evidence="15">SDAP desuccinylase</shortName>
        <ecNumber evidence="4 15">3.5.1.18</ecNumber>
    </recommendedName>
    <alternativeName>
        <fullName evidence="13 15">N-succinyl-LL-2,6-diaminoheptanedioate amidohydrolase</fullName>
    </alternativeName>
</protein>
<feature type="domain" description="Peptidase M20 dimerisation" evidence="16">
    <location>
        <begin position="187"/>
        <end position="294"/>
    </location>
</feature>
<dbReference type="Gene3D" id="3.40.630.10">
    <property type="entry name" value="Zn peptidases"/>
    <property type="match status" value="2"/>
</dbReference>
<dbReference type="PROSITE" id="PS00758">
    <property type="entry name" value="ARGE_DAPE_CPG2_1"/>
    <property type="match status" value="1"/>
</dbReference>
<sequence>MDTRVMTELSPTIELAMDLIRRRSVTPKDEDCQTLMIERLSSIGFHVTQLAWGEGDERVVNFWAVRGESGPLLAFAGHTDVVPSGPEDQWHFPPFEPTIYEGMLYGRGAADMKGSLAAMVTACERFVENHPNHKGRIGFLITSDEEGPAKYGTVKVVEWLQAQNETVDWCIVGEPSSTHQAGDVIKNGRRGSLGGWLTVHGVQGHVAYPHLAKNPIHLASPALAELAHEEWDQGNDFFPATSFQISNIQAGTGATNVVPGALNVVFNFRFSTELTEEILKARTEAILDKYNLEYELEWKLSGNPFLTDHGELVDALVGAIKHVTDMDTELSTAGGTSDGRFIAPMGTQVVEMGPINATIHKIDECVSIEDLDNTSAIYEETMVRLLS</sequence>
<reference evidence="17 18" key="1">
    <citation type="journal article" date="2014" name="Int. J. Syst. Evol. Microbiol.">
        <title>Complete genome sequence of Corynebacterium casei LMG S-19264T (=DSM 44701T), isolated from a smear-ripened cheese.</title>
        <authorList>
            <consortium name="US DOE Joint Genome Institute (JGI-PGF)"/>
            <person name="Walter F."/>
            <person name="Albersmeier A."/>
            <person name="Kalinowski J."/>
            <person name="Ruckert C."/>
        </authorList>
    </citation>
    <scope>NUCLEOTIDE SEQUENCE [LARGE SCALE GENOMIC DNA]</scope>
    <source>
        <strain evidence="17 18">NBRC 110095</strain>
    </source>
</reference>
<dbReference type="InterPro" id="IPR001261">
    <property type="entry name" value="ArgE/DapE_CS"/>
</dbReference>
<feature type="binding site" evidence="15">
    <location>
        <position position="360"/>
    </location>
    <ligand>
        <name>Zn(2+)</name>
        <dbReference type="ChEBI" id="CHEBI:29105"/>
        <label>2</label>
    </ligand>
</feature>
<keyword evidence="10 15" id="KW-0220">Diaminopimelate biosynthesis</keyword>
<evidence type="ECO:0000256" key="15">
    <source>
        <dbReference type="HAMAP-Rule" id="MF_01690"/>
    </source>
</evidence>
<evidence type="ECO:0000256" key="2">
    <source>
        <dbReference type="ARBA" id="ARBA00006746"/>
    </source>
</evidence>
<dbReference type="Proteomes" id="UP001156870">
    <property type="component" value="Unassembled WGS sequence"/>
</dbReference>
<dbReference type="CDD" id="cd03891">
    <property type="entry name" value="M20_DapE_proteobac"/>
    <property type="match status" value="1"/>
</dbReference>
<comment type="caution">
    <text evidence="17">The sequence shown here is derived from an EMBL/GenBank/DDBJ whole genome shotgun (WGS) entry which is preliminary data.</text>
</comment>
<dbReference type="GO" id="GO:0019877">
    <property type="term" value="P:diaminopimelate biosynthetic process"/>
    <property type="evidence" value="ECO:0007669"/>
    <property type="project" value="UniProtKB-UniRule"/>
</dbReference>
<keyword evidence="18" id="KW-1185">Reference proteome</keyword>
<dbReference type="PROSITE" id="PS00759">
    <property type="entry name" value="ARGE_DAPE_CPG2_2"/>
    <property type="match status" value="1"/>
</dbReference>
<dbReference type="NCBIfam" id="NF009557">
    <property type="entry name" value="PRK13009.1"/>
    <property type="match status" value="1"/>
</dbReference>
<comment type="catalytic activity">
    <reaction evidence="14 15">
        <text>N-succinyl-(2S,6S)-2,6-diaminopimelate + H2O = (2S,6S)-2,6-diaminopimelate + succinate</text>
        <dbReference type="Rhea" id="RHEA:22608"/>
        <dbReference type="ChEBI" id="CHEBI:15377"/>
        <dbReference type="ChEBI" id="CHEBI:30031"/>
        <dbReference type="ChEBI" id="CHEBI:57609"/>
        <dbReference type="ChEBI" id="CHEBI:58087"/>
        <dbReference type="EC" id="3.5.1.18"/>
    </reaction>
</comment>
<evidence type="ECO:0000256" key="11">
    <source>
        <dbReference type="ARBA" id="ARBA00023154"/>
    </source>
</evidence>
<evidence type="ECO:0000259" key="16">
    <source>
        <dbReference type="Pfam" id="PF07687"/>
    </source>
</evidence>
<evidence type="ECO:0000256" key="4">
    <source>
        <dbReference type="ARBA" id="ARBA00011921"/>
    </source>
</evidence>
<organism evidence="17 18">
    <name type="scientific">Marinibactrum halimedae</name>
    <dbReference type="NCBI Taxonomy" id="1444977"/>
    <lineage>
        <taxon>Bacteria</taxon>
        <taxon>Pseudomonadati</taxon>
        <taxon>Pseudomonadota</taxon>
        <taxon>Gammaproteobacteria</taxon>
        <taxon>Cellvibrionales</taxon>
        <taxon>Cellvibrionaceae</taxon>
        <taxon>Marinibactrum</taxon>
    </lineage>
</organism>
<dbReference type="EC" id="3.5.1.18" evidence="4 15"/>
<dbReference type="GO" id="GO:0050897">
    <property type="term" value="F:cobalt ion binding"/>
    <property type="evidence" value="ECO:0007669"/>
    <property type="project" value="UniProtKB-UniRule"/>
</dbReference>
<comment type="function">
    <text evidence="15">Catalyzes the hydrolysis of N-succinyl-L,L-diaminopimelic acid (SDAP), forming succinate and LL-2,6-diaminopimelate (DAP), an intermediate involved in the bacterial biosynthesis of lysine and meso-diaminopimelic acid, an essential component of bacterial cell walls.</text>
</comment>
<evidence type="ECO:0000256" key="10">
    <source>
        <dbReference type="ARBA" id="ARBA00022915"/>
    </source>
</evidence>
<dbReference type="Pfam" id="PF01546">
    <property type="entry name" value="Peptidase_M20"/>
    <property type="match status" value="1"/>
</dbReference>
<dbReference type="GO" id="GO:0009089">
    <property type="term" value="P:lysine biosynthetic process via diaminopimelate"/>
    <property type="evidence" value="ECO:0007669"/>
    <property type="project" value="UniProtKB-UniRule"/>
</dbReference>
<evidence type="ECO:0000256" key="3">
    <source>
        <dbReference type="ARBA" id="ARBA00011738"/>
    </source>
</evidence>
<feature type="active site" evidence="15">
    <location>
        <position position="80"/>
    </location>
</feature>
<proteinExistence type="inferred from homology"/>
<dbReference type="AlphaFoldDB" id="A0AA37T2B7"/>
<feature type="binding site" evidence="15">
    <location>
        <position position="111"/>
    </location>
    <ligand>
        <name>Zn(2+)</name>
        <dbReference type="ChEBI" id="CHEBI:29105"/>
        <label>1</label>
    </ligand>
</feature>
<dbReference type="InterPro" id="IPR050072">
    <property type="entry name" value="Peptidase_M20A"/>
</dbReference>
<evidence type="ECO:0000256" key="5">
    <source>
        <dbReference type="ARBA" id="ARBA00022391"/>
    </source>
</evidence>
<evidence type="ECO:0000256" key="13">
    <source>
        <dbReference type="ARBA" id="ARBA00031891"/>
    </source>
</evidence>
<feature type="binding site" evidence="15">
    <location>
        <position position="78"/>
    </location>
    <ligand>
        <name>Zn(2+)</name>
        <dbReference type="ChEBI" id="CHEBI:29105"/>
        <label>1</label>
    </ligand>
</feature>
<dbReference type="SUPFAM" id="SSF53187">
    <property type="entry name" value="Zn-dependent exopeptidases"/>
    <property type="match status" value="1"/>
</dbReference>
<keyword evidence="12 15" id="KW-0170">Cobalt</keyword>
<evidence type="ECO:0000256" key="14">
    <source>
        <dbReference type="ARBA" id="ARBA00051301"/>
    </source>
</evidence>
<evidence type="ECO:0000256" key="9">
    <source>
        <dbReference type="ARBA" id="ARBA00022833"/>
    </source>
</evidence>
<keyword evidence="7 15" id="KW-0479">Metal-binding</keyword>
<evidence type="ECO:0000256" key="8">
    <source>
        <dbReference type="ARBA" id="ARBA00022801"/>
    </source>
</evidence>